<sequence>MSIQGKPVTLIDKISRCSLLTVSARYLVLSTREIFQCVVMETYQLQSECYNVGAATSVVGSGRRYRDGRYSTPCRHCVSLQREPGVWGNRVDALPRAVSRMDVQLREECSVMVSLYCCCCFVLIGST</sequence>
<reference evidence="2" key="1">
    <citation type="journal article" date="2010" name="PLoS Negl. Trop. Dis.">
        <title>The genome sequence of Trypanosoma brucei gambiense, causative agent of chronic human african trypanosomiasis.</title>
        <authorList>
            <person name="Jackson A.P."/>
            <person name="Sanders M."/>
            <person name="Berry A."/>
            <person name="McQuillan J."/>
            <person name="Aslett M.A."/>
            <person name="Quail M.A."/>
            <person name="Chukualim B."/>
            <person name="Capewell P."/>
            <person name="MacLeod A."/>
            <person name="Melville S.E."/>
            <person name="Gibson W."/>
            <person name="Barry J.D."/>
            <person name="Berriman M."/>
            <person name="Hertz-Fowler C."/>
        </authorList>
    </citation>
    <scope>NUCLEOTIDE SEQUENCE [LARGE SCALE GENOMIC DNA]</scope>
    <source>
        <strain evidence="2">MHOM/CI/86/DAL972</strain>
    </source>
</reference>
<accession>C9ZU31</accession>
<evidence type="ECO:0000313" key="1">
    <source>
        <dbReference type="EMBL" id="CBH12917.1"/>
    </source>
</evidence>
<proteinExistence type="predicted"/>
<protein>
    <submittedName>
        <fullName evidence="1">Uncharacterized protein</fullName>
    </submittedName>
</protein>
<organism evidence="1 2">
    <name type="scientific">Trypanosoma brucei gambiense (strain MHOM/CI/86/DAL972)</name>
    <dbReference type="NCBI Taxonomy" id="679716"/>
    <lineage>
        <taxon>Eukaryota</taxon>
        <taxon>Discoba</taxon>
        <taxon>Euglenozoa</taxon>
        <taxon>Kinetoplastea</taxon>
        <taxon>Metakinetoplastina</taxon>
        <taxon>Trypanosomatida</taxon>
        <taxon>Trypanosomatidae</taxon>
        <taxon>Trypanosoma</taxon>
    </lineage>
</organism>
<gene>
    <name evidence="1" type="ORF">TbgDal_VII7890</name>
</gene>
<dbReference type="AlphaFoldDB" id="C9ZU31"/>
<name>C9ZU31_TRYB9</name>
<dbReference type="KEGG" id="tbg:TbgDal_VII7890"/>
<evidence type="ECO:0000313" key="2">
    <source>
        <dbReference type="Proteomes" id="UP000002316"/>
    </source>
</evidence>
<dbReference type="Proteomes" id="UP000002316">
    <property type="component" value="Chromosome 7"/>
</dbReference>
<dbReference type="GeneID" id="23863099"/>
<dbReference type="EMBL" id="FN554970">
    <property type="protein sequence ID" value="CBH12917.1"/>
    <property type="molecule type" value="Genomic_DNA"/>
</dbReference>
<dbReference type="RefSeq" id="XP_011775196.1">
    <property type="nucleotide sequence ID" value="XM_011776894.1"/>
</dbReference>